<dbReference type="Gene3D" id="1.20.5.1930">
    <property type="match status" value="1"/>
</dbReference>
<dbReference type="RefSeq" id="WP_141790249.1">
    <property type="nucleotide sequence ID" value="NZ_BAAAKX010000015.1"/>
</dbReference>
<evidence type="ECO:0000313" key="12">
    <source>
        <dbReference type="Proteomes" id="UP000319514"/>
    </source>
</evidence>
<sequence length="784" mass="82486">MEQRTWLSAEEGPDVGPQIIFGMDPTGRCTLSLGSGLAALGFRPGEMVGTDLLEFYRDDPLGTEALTRALAGEAFHAEREYIGRRLSLYFEPVFDEDGTLSGALGVATDVTEQRQLEREALAARRRAYHLAELSTVLTREVLDLPALLKVVVRAVTEVAGPAGVLWLRSADGQRLTPAAAWEGGRAERDIASILASEGHDAASYTPEVAAAAALAAPTVLDPDARAKAAAPGGPLGRLAASRTGGAVLRVPLHSRGQLVGLVDVARTEAAGPFRDEDIDLVADIAGRAALAVDNALLLQAHRRAREELVKFQALADASDNLIGISDTAGSLGYLNPRVADMGLAADGEEAWSALATYIGQEHAQEIRAQLETAGRWSGQLPLSVAHQDGGAAERIVDLEVFRLHHPDTSADLGTAWIASDITELRATEAALRLANADLGRFKALVEASPDFIAIAGLDGAVQYVNPGGRALIGLGVDVDVTTTTIADYLTPEGLVASLAVEQPAVVREGHWEGESTLRSHSGGPPIPVAIASFLMRDSRTGEPFALATVQRDITDRLAAEAALHELAEQREALLTRLVDAQDAERVRIAADVHDDTVQACAAVDLRLGLLRRGIRERAPELLEELEGMQASVTGATERLRALLFDLEPPDLSGGLAPALARAAEEVFEGAAVRFTVEGSREPAMPEATRAMAYRIAKEALVNVLKHSRAATVAVRVTGADGGLEVTVHDDGVGPGAAVNGSTPGHRGIAGMQDRATLAGGRCDVGESPQGGTCVTLWLPGPGRQ</sequence>
<dbReference type="Pfam" id="PF01590">
    <property type="entry name" value="GAF"/>
    <property type="match status" value="1"/>
</dbReference>
<dbReference type="InterPro" id="IPR003018">
    <property type="entry name" value="GAF"/>
</dbReference>
<dbReference type="OrthoDB" id="227596at2"/>
<dbReference type="SMART" id="SM00091">
    <property type="entry name" value="PAS"/>
    <property type="match status" value="1"/>
</dbReference>
<dbReference type="InterPro" id="IPR000014">
    <property type="entry name" value="PAS"/>
</dbReference>
<dbReference type="SUPFAM" id="SSF55874">
    <property type="entry name" value="ATPase domain of HSP90 chaperone/DNA topoisomerase II/histidine kinase"/>
    <property type="match status" value="1"/>
</dbReference>
<dbReference type="Pfam" id="PF07730">
    <property type="entry name" value="HisKA_3"/>
    <property type="match status" value="1"/>
</dbReference>
<dbReference type="EMBL" id="VFOQ01000002">
    <property type="protein sequence ID" value="TQL56883.1"/>
    <property type="molecule type" value="Genomic_DNA"/>
</dbReference>
<feature type="domain" description="PAC" evidence="10">
    <location>
        <begin position="71"/>
        <end position="122"/>
    </location>
</feature>
<dbReference type="GO" id="GO:0000155">
    <property type="term" value="F:phosphorelay sensor kinase activity"/>
    <property type="evidence" value="ECO:0007669"/>
    <property type="project" value="InterPro"/>
</dbReference>
<evidence type="ECO:0000256" key="7">
    <source>
        <dbReference type="ARBA" id="ARBA00022840"/>
    </source>
</evidence>
<dbReference type="Gene3D" id="3.30.450.20">
    <property type="entry name" value="PAS domain"/>
    <property type="match status" value="3"/>
</dbReference>
<dbReference type="PANTHER" id="PTHR24421">
    <property type="entry name" value="NITRATE/NITRITE SENSOR PROTEIN NARX-RELATED"/>
    <property type="match status" value="1"/>
</dbReference>
<dbReference type="PROSITE" id="PS50113">
    <property type="entry name" value="PAC"/>
    <property type="match status" value="1"/>
</dbReference>
<evidence type="ECO:0000259" key="9">
    <source>
        <dbReference type="PROSITE" id="PS50112"/>
    </source>
</evidence>
<dbReference type="GO" id="GO:0005524">
    <property type="term" value="F:ATP binding"/>
    <property type="evidence" value="ECO:0007669"/>
    <property type="project" value="UniProtKB-KW"/>
</dbReference>
<dbReference type="InterPro" id="IPR029016">
    <property type="entry name" value="GAF-like_dom_sf"/>
</dbReference>
<dbReference type="Pfam" id="PF08448">
    <property type="entry name" value="PAS_4"/>
    <property type="match status" value="1"/>
</dbReference>
<dbReference type="EC" id="2.7.13.3" evidence="2"/>
<dbReference type="InterPro" id="IPR036890">
    <property type="entry name" value="HATPase_C_sf"/>
</dbReference>
<dbReference type="GO" id="GO:0016020">
    <property type="term" value="C:membrane"/>
    <property type="evidence" value="ECO:0007669"/>
    <property type="project" value="InterPro"/>
</dbReference>
<feature type="domain" description="PAS" evidence="9">
    <location>
        <begin position="437"/>
        <end position="492"/>
    </location>
</feature>
<dbReference type="Gene3D" id="3.30.565.10">
    <property type="entry name" value="Histidine kinase-like ATPase, C-terminal domain"/>
    <property type="match status" value="1"/>
</dbReference>
<dbReference type="Gene3D" id="3.30.450.40">
    <property type="match status" value="1"/>
</dbReference>
<keyword evidence="5" id="KW-0547">Nucleotide-binding</keyword>
<accession>A0A542Z961</accession>
<evidence type="ECO:0000256" key="6">
    <source>
        <dbReference type="ARBA" id="ARBA00022777"/>
    </source>
</evidence>
<dbReference type="CDD" id="cd00130">
    <property type="entry name" value="PAS"/>
    <property type="match status" value="1"/>
</dbReference>
<name>A0A542Z961_9MICO</name>
<evidence type="ECO:0000256" key="2">
    <source>
        <dbReference type="ARBA" id="ARBA00012438"/>
    </source>
</evidence>
<dbReference type="CDD" id="cd16917">
    <property type="entry name" value="HATPase_UhpB-NarQ-NarX-like"/>
    <property type="match status" value="1"/>
</dbReference>
<dbReference type="InterPro" id="IPR050482">
    <property type="entry name" value="Sensor_HK_TwoCompSys"/>
</dbReference>
<protein>
    <recommendedName>
        <fullName evidence="2">histidine kinase</fullName>
        <ecNumber evidence="2">2.7.13.3</ecNumber>
    </recommendedName>
</protein>
<evidence type="ECO:0000259" key="10">
    <source>
        <dbReference type="PROSITE" id="PS50113"/>
    </source>
</evidence>
<dbReference type="SUPFAM" id="SSF55781">
    <property type="entry name" value="GAF domain-like"/>
    <property type="match status" value="1"/>
</dbReference>
<evidence type="ECO:0000256" key="8">
    <source>
        <dbReference type="ARBA" id="ARBA00023012"/>
    </source>
</evidence>
<comment type="catalytic activity">
    <reaction evidence="1">
        <text>ATP + protein L-histidine = ADP + protein N-phospho-L-histidine.</text>
        <dbReference type="EC" id="2.7.13.3"/>
    </reaction>
</comment>
<keyword evidence="6" id="KW-0418">Kinase</keyword>
<keyword evidence="8" id="KW-0902">Two-component regulatory system</keyword>
<evidence type="ECO:0000313" key="11">
    <source>
        <dbReference type="EMBL" id="TQL56883.1"/>
    </source>
</evidence>
<reference evidence="11 12" key="1">
    <citation type="submission" date="2019-06" db="EMBL/GenBank/DDBJ databases">
        <title>Sequencing the genomes of 1000 actinobacteria strains.</title>
        <authorList>
            <person name="Klenk H.-P."/>
        </authorList>
    </citation>
    <scope>NUCLEOTIDE SEQUENCE [LARGE SCALE GENOMIC DNA]</scope>
    <source>
        <strain evidence="11 12">DSM 18082</strain>
    </source>
</reference>
<evidence type="ECO:0000256" key="5">
    <source>
        <dbReference type="ARBA" id="ARBA00022741"/>
    </source>
</evidence>
<comment type="caution">
    <text evidence="11">The sequence shown here is derived from an EMBL/GenBank/DDBJ whole genome shotgun (WGS) entry which is preliminary data.</text>
</comment>
<keyword evidence="12" id="KW-1185">Reference proteome</keyword>
<dbReference type="InterPro" id="IPR003594">
    <property type="entry name" value="HATPase_dom"/>
</dbReference>
<dbReference type="InterPro" id="IPR013656">
    <property type="entry name" value="PAS_4"/>
</dbReference>
<keyword evidence="4" id="KW-0808">Transferase</keyword>
<gene>
    <name evidence="11" type="ORF">FB474_3646</name>
</gene>
<dbReference type="InterPro" id="IPR035965">
    <property type="entry name" value="PAS-like_dom_sf"/>
</dbReference>
<organism evidence="11 12">
    <name type="scientific">Oryzihumus leptocrescens</name>
    <dbReference type="NCBI Taxonomy" id="297536"/>
    <lineage>
        <taxon>Bacteria</taxon>
        <taxon>Bacillati</taxon>
        <taxon>Actinomycetota</taxon>
        <taxon>Actinomycetes</taxon>
        <taxon>Micrococcales</taxon>
        <taxon>Intrasporangiaceae</taxon>
        <taxon>Oryzihumus</taxon>
    </lineage>
</organism>
<dbReference type="Pfam" id="PF02518">
    <property type="entry name" value="HATPase_c"/>
    <property type="match status" value="1"/>
</dbReference>
<evidence type="ECO:0000256" key="4">
    <source>
        <dbReference type="ARBA" id="ARBA00022679"/>
    </source>
</evidence>
<dbReference type="AlphaFoldDB" id="A0A542Z961"/>
<proteinExistence type="predicted"/>
<evidence type="ECO:0000256" key="1">
    <source>
        <dbReference type="ARBA" id="ARBA00000085"/>
    </source>
</evidence>
<dbReference type="InterPro" id="IPR011712">
    <property type="entry name" value="Sig_transdc_His_kin_sub3_dim/P"/>
</dbReference>
<dbReference type="Proteomes" id="UP000319514">
    <property type="component" value="Unassembled WGS sequence"/>
</dbReference>
<dbReference type="PANTHER" id="PTHR24421:SF10">
    <property type="entry name" value="NITRATE_NITRITE SENSOR PROTEIN NARQ"/>
    <property type="match status" value="1"/>
</dbReference>
<dbReference type="SUPFAM" id="SSF55785">
    <property type="entry name" value="PYP-like sensor domain (PAS domain)"/>
    <property type="match status" value="2"/>
</dbReference>
<evidence type="ECO:0000256" key="3">
    <source>
        <dbReference type="ARBA" id="ARBA00022553"/>
    </source>
</evidence>
<keyword evidence="7" id="KW-0067">ATP-binding</keyword>
<dbReference type="SMART" id="SM00065">
    <property type="entry name" value="GAF"/>
    <property type="match status" value="1"/>
</dbReference>
<keyword evidence="3" id="KW-0597">Phosphoprotein</keyword>
<dbReference type="NCBIfam" id="TIGR00229">
    <property type="entry name" value="sensory_box"/>
    <property type="match status" value="1"/>
</dbReference>
<dbReference type="Pfam" id="PF13426">
    <property type="entry name" value="PAS_9"/>
    <property type="match status" value="1"/>
</dbReference>
<dbReference type="InterPro" id="IPR000700">
    <property type="entry name" value="PAS-assoc_C"/>
</dbReference>
<dbReference type="PROSITE" id="PS50112">
    <property type="entry name" value="PAS"/>
    <property type="match status" value="1"/>
</dbReference>
<dbReference type="GO" id="GO:0046983">
    <property type="term" value="F:protein dimerization activity"/>
    <property type="evidence" value="ECO:0007669"/>
    <property type="project" value="InterPro"/>
</dbReference>